<gene>
    <name evidence="8" type="ordered locus">CLOAM0022</name>
</gene>
<dbReference type="RefSeq" id="WP_015423801.1">
    <property type="nucleotide sequence ID" value="NC_020449.1"/>
</dbReference>
<dbReference type="EC" id="4.2.1.2" evidence="8"/>
<dbReference type="GO" id="GO:0051539">
    <property type="term" value="F:4 iron, 4 sulfur cluster binding"/>
    <property type="evidence" value="ECO:0007669"/>
    <property type="project" value="UniProtKB-KW"/>
</dbReference>
<dbReference type="InterPro" id="IPR004646">
    <property type="entry name" value="Fe-S_hydro-lyase_TtdA-typ_cat"/>
</dbReference>
<sequence length="283" mass="30506">MAYRYVSHETIRSELANALKHITFNPDPELPALLKSALANETSEISKDILKCMLKNIELAPKIEIPLCQDTGSLVVFAEIGNHCIINGPPLPEIINETLIKTSAELYLRPSILKDPLLQRENTGNNAPAVIHISIVEGDKLKLQIAQKGGGAENMSQLKMFTPSAKVDAIKNFVVETVTLAKGNACPPLIIGIGIGGNFETCALLAKKALFQTLTAKNPIEQYAILEQEILKSVNETGIGVQGLGGKTTALAVHILNAPCHIASLPVAVNLQCHSHRHIEIVI</sequence>
<dbReference type="NCBIfam" id="NF004885">
    <property type="entry name" value="PRK06246.1"/>
    <property type="match status" value="1"/>
</dbReference>
<keyword evidence="5" id="KW-0411">Iron-sulfur</keyword>
<evidence type="ECO:0000259" key="7">
    <source>
        <dbReference type="Pfam" id="PF05681"/>
    </source>
</evidence>
<proteinExistence type="inferred from homology"/>
<evidence type="ECO:0000256" key="5">
    <source>
        <dbReference type="ARBA" id="ARBA00023014"/>
    </source>
</evidence>
<dbReference type="EC" id="4.2.1.32" evidence="8"/>
<accession>B0VIF1</accession>
<protein>
    <submittedName>
        <fullName evidence="8">Tartrate dehydratase alpha subunit (TtdA)/Fumarate hydratase class I,alpha chain (N-terminal)</fullName>
        <ecNumber evidence="8">4.2.1.2</ecNumber>
        <ecNumber evidence="8">4.2.1.32</ecNumber>
    </submittedName>
</protein>
<dbReference type="PANTHER" id="PTHR30389">
    <property type="entry name" value="FUMARATE HYDRATASE-RELATED"/>
    <property type="match status" value="1"/>
</dbReference>
<dbReference type="NCBIfam" id="TIGR00722">
    <property type="entry name" value="ttdA_fumA_fumB"/>
    <property type="match status" value="1"/>
</dbReference>
<dbReference type="GO" id="GO:0008730">
    <property type="term" value="F:L(+)-tartrate dehydratase activity"/>
    <property type="evidence" value="ECO:0007669"/>
    <property type="project" value="UniProtKB-EC"/>
</dbReference>
<keyword evidence="2" id="KW-0004">4Fe-4S</keyword>
<dbReference type="PANTHER" id="PTHR30389:SF17">
    <property type="entry name" value="L(+)-TARTRATE DEHYDRATASE SUBUNIT ALPHA-RELATED"/>
    <property type="match status" value="1"/>
</dbReference>
<dbReference type="GO" id="GO:0004333">
    <property type="term" value="F:fumarate hydratase activity"/>
    <property type="evidence" value="ECO:0007669"/>
    <property type="project" value="UniProtKB-EC"/>
</dbReference>
<keyword evidence="6 8" id="KW-0456">Lyase</keyword>
<evidence type="ECO:0000313" key="9">
    <source>
        <dbReference type="Proteomes" id="UP000002019"/>
    </source>
</evidence>
<dbReference type="InterPro" id="IPR051208">
    <property type="entry name" value="Class-I_Fumarase/Tartrate_DH"/>
</dbReference>
<keyword evidence="4" id="KW-0408">Iron</keyword>
<evidence type="ECO:0000256" key="6">
    <source>
        <dbReference type="ARBA" id="ARBA00023239"/>
    </source>
</evidence>
<dbReference type="GO" id="GO:0046872">
    <property type="term" value="F:metal ion binding"/>
    <property type="evidence" value="ECO:0007669"/>
    <property type="project" value="UniProtKB-KW"/>
</dbReference>
<keyword evidence="9" id="KW-1185">Reference proteome</keyword>
<dbReference type="OrthoDB" id="9798978at2"/>
<evidence type="ECO:0000256" key="1">
    <source>
        <dbReference type="ARBA" id="ARBA00008876"/>
    </source>
</evidence>
<evidence type="ECO:0000256" key="3">
    <source>
        <dbReference type="ARBA" id="ARBA00022723"/>
    </source>
</evidence>
<reference evidence="8 9" key="1">
    <citation type="journal article" date="2008" name="J. Bacteriol.">
        <title>'Candidatus Cloacamonas acidaminovorans': genome sequence reconstruction provides a first glimpse of a new bacterial division.</title>
        <authorList>
            <person name="Pelletier E."/>
            <person name="Kreimeyer A."/>
            <person name="Bocs S."/>
            <person name="Rouy Z."/>
            <person name="Gyapay G."/>
            <person name="Chouari R."/>
            <person name="Riviere D."/>
            <person name="Ganesan A."/>
            <person name="Daegelen P."/>
            <person name="Sghir A."/>
            <person name="Cohen G.N."/>
            <person name="Medigue C."/>
            <person name="Weissenbach J."/>
            <person name="Le Paslier D."/>
        </authorList>
    </citation>
    <scope>NUCLEOTIDE SEQUENCE [LARGE SCALE GENOMIC DNA]</scope>
    <source>
        <strain evidence="9">Evry</strain>
    </source>
</reference>
<evidence type="ECO:0000256" key="4">
    <source>
        <dbReference type="ARBA" id="ARBA00023004"/>
    </source>
</evidence>
<feature type="domain" description="Fe-S hydro-lyase tartrate dehydratase alpha-type catalytic" evidence="7">
    <location>
        <begin position="15"/>
        <end position="281"/>
    </location>
</feature>
<dbReference type="KEGG" id="caci:CLOAM0022"/>
<dbReference type="eggNOG" id="COG1951">
    <property type="taxonomic scope" value="Bacteria"/>
</dbReference>
<dbReference type="STRING" id="459349.CLOAM0022"/>
<dbReference type="AlphaFoldDB" id="B0VIF1"/>
<organism evidence="8 9">
    <name type="scientific">Cloacimonas acidaminovorans (strain Evry)</name>
    <dbReference type="NCBI Taxonomy" id="459349"/>
    <lineage>
        <taxon>Bacteria</taxon>
        <taxon>Pseudomonadati</taxon>
        <taxon>Candidatus Cloacimonadota</taxon>
        <taxon>Candidatus Cloacimonadia</taxon>
        <taxon>Candidatus Cloacimonadales</taxon>
        <taxon>Candidatus Cloacimonadaceae</taxon>
        <taxon>Candidatus Cloacimonas</taxon>
    </lineage>
</organism>
<comment type="similarity">
    <text evidence="1">Belongs to the class-I fumarase family.</text>
</comment>
<dbReference type="HOGENOM" id="CLU_041245_0_0_0"/>
<keyword evidence="3" id="KW-0479">Metal-binding</keyword>
<dbReference type="Proteomes" id="UP000002019">
    <property type="component" value="Chromosome"/>
</dbReference>
<dbReference type="EMBL" id="CU466930">
    <property type="protein sequence ID" value="CAO79940.1"/>
    <property type="molecule type" value="Genomic_DNA"/>
</dbReference>
<evidence type="ECO:0000256" key="2">
    <source>
        <dbReference type="ARBA" id="ARBA00022485"/>
    </source>
</evidence>
<evidence type="ECO:0000313" key="8">
    <source>
        <dbReference type="EMBL" id="CAO79940.1"/>
    </source>
</evidence>
<name>B0VIF1_CLOAI</name>
<dbReference type="Pfam" id="PF05681">
    <property type="entry name" value="Fumerase"/>
    <property type="match status" value="1"/>
</dbReference>